<organism evidence="1">
    <name type="scientific">Picea glauca</name>
    <name type="common">White spruce</name>
    <name type="synonym">Pinus glauca</name>
    <dbReference type="NCBI Taxonomy" id="3330"/>
    <lineage>
        <taxon>Eukaryota</taxon>
        <taxon>Viridiplantae</taxon>
        <taxon>Streptophyta</taxon>
        <taxon>Embryophyta</taxon>
        <taxon>Tracheophyta</taxon>
        <taxon>Spermatophyta</taxon>
        <taxon>Pinopsida</taxon>
        <taxon>Pinidae</taxon>
        <taxon>Conifers I</taxon>
        <taxon>Pinales</taxon>
        <taxon>Pinaceae</taxon>
        <taxon>Picea</taxon>
    </lineage>
</organism>
<proteinExistence type="predicted"/>
<gene>
    <name evidence="1" type="ORF">ABT39_MTgene323</name>
</gene>
<sequence>MNVCQTCSIKVDTYRQEDKVQARQTLTFHPDSLVPYPFLVLQASYLETSYGYDLEPTQQTGCRYGDLL</sequence>
<dbReference type="EMBL" id="LKAM01000001">
    <property type="protein sequence ID" value="KUM50480.1"/>
    <property type="molecule type" value="Genomic_DNA"/>
</dbReference>
<geneLocation type="mitochondrion" evidence="1"/>
<accession>A0A117NIT4</accession>
<dbReference type="AlphaFoldDB" id="A0A117NIT4"/>
<comment type="caution">
    <text evidence="1">The sequence shown here is derived from an EMBL/GenBank/DDBJ whole genome shotgun (WGS) entry which is preliminary data.</text>
</comment>
<reference evidence="1" key="1">
    <citation type="journal article" date="2015" name="Genome Biol. Evol.">
        <title>Organellar Genomes of White Spruce (Picea glauca): Assembly and Annotation.</title>
        <authorList>
            <person name="Jackman S.D."/>
            <person name="Warren R.L."/>
            <person name="Gibb E.A."/>
            <person name="Vandervalk B.P."/>
            <person name="Mohamadi H."/>
            <person name="Chu J."/>
            <person name="Raymond A."/>
            <person name="Pleasance S."/>
            <person name="Coope R."/>
            <person name="Wildung M.R."/>
            <person name="Ritland C.E."/>
            <person name="Bousquet J."/>
            <person name="Jones S.J."/>
            <person name="Bohlmann J."/>
            <person name="Birol I."/>
        </authorList>
    </citation>
    <scope>NUCLEOTIDE SEQUENCE [LARGE SCALE GENOMIC DNA]</scope>
    <source>
        <tissue evidence="1">Flushing bud</tissue>
    </source>
</reference>
<name>A0A117NIT4_PICGL</name>
<evidence type="ECO:0000313" key="1">
    <source>
        <dbReference type="EMBL" id="KUM50480.1"/>
    </source>
</evidence>
<protein>
    <submittedName>
        <fullName evidence="1">Uncharacterized protein</fullName>
    </submittedName>
</protein>
<keyword evidence="1" id="KW-0496">Mitochondrion</keyword>